<dbReference type="GO" id="GO:0016787">
    <property type="term" value="F:hydrolase activity"/>
    <property type="evidence" value="ECO:0007669"/>
    <property type="project" value="UniProtKB-KW"/>
</dbReference>
<dbReference type="GO" id="GO:0008168">
    <property type="term" value="F:methyltransferase activity"/>
    <property type="evidence" value="ECO:0007669"/>
    <property type="project" value="UniProtKB-KW"/>
</dbReference>
<evidence type="ECO:0000259" key="7">
    <source>
        <dbReference type="Pfam" id="PF00176"/>
    </source>
</evidence>
<dbReference type="GO" id="GO:0006281">
    <property type="term" value="P:DNA repair"/>
    <property type="evidence" value="ECO:0007669"/>
    <property type="project" value="TreeGrafter"/>
</dbReference>
<gene>
    <name evidence="8" type="ORF">EK21DRAFT_70985</name>
</gene>
<feature type="compositionally biased region" description="Basic residues" evidence="6">
    <location>
        <begin position="1469"/>
        <end position="1479"/>
    </location>
</feature>
<evidence type="ECO:0000256" key="1">
    <source>
        <dbReference type="ARBA" id="ARBA00022603"/>
    </source>
</evidence>
<dbReference type="EMBL" id="ML978220">
    <property type="protein sequence ID" value="KAF2027883.1"/>
    <property type="molecule type" value="Genomic_DNA"/>
</dbReference>
<accession>A0A9P4H454</accession>
<evidence type="ECO:0000313" key="8">
    <source>
        <dbReference type="EMBL" id="KAF2027883.1"/>
    </source>
</evidence>
<dbReference type="InterPro" id="IPR049730">
    <property type="entry name" value="SNF2/RAD54-like_C"/>
</dbReference>
<dbReference type="GO" id="GO:0032259">
    <property type="term" value="P:methylation"/>
    <property type="evidence" value="ECO:0007669"/>
    <property type="project" value="UniProtKB-KW"/>
</dbReference>
<dbReference type="InterPro" id="IPR001525">
    <property type="entry name" value="C5_MeTfrase"/>
</dbReference>
<dbReference type="CDD" id="cd18793">
    <property type="entry name" value="SF2_C_SNF"/>
    <property type="match status" value="1"/>
</dbReference>
<feature type="region of interest" description="Disordered" evidence="6">
    <location>
        <begin position="1459"/>
        <end position="1484"/>
    </location>
</feature>
<dbReference type="Pfam" id="PF00145">
    <property type="entry name" value="DNA_methylase"/>
    <property type="match status" value="1"/>
</dbReference>
<dbReference type="GO" id="GO:0005524">
    <property type="term" value="F:ATP binding"/>
    <property type="evidence" value="ECO:0007669"/>
    <property type="project" value="UniProtKB-KW"/>
</dbReference>
<evidence type="ECO:0000256" key="5">
    <source>
        <dbReference type="ARBA" id="ARBA00022840"/>
    </source>
</evidence>
<keyword evidence="3" id="KW-0547">Nucleotide-binding</keyword>
<comment type="caution">
    <text evidence="8">The sequence shown here is derived from an EMBL/GenBank/DDBJ whole genome shotgun (WGS) entry which is preliminary data.</text>
</comment>
<dbReference type="OrthoDB" id="423221at2759"/>
<feature type="region of interest" description="Disordered" evidence="6">
    <location>
        <begin position="1"/>
        <end position="201"/>
    </location>
</feature>
<dbReference type="InterPro" id="IPR050628">
    <property type="entry name" value="SNF2_RAD54_helicase_TF"/>
</dbReference>
<dbReference type="Gene3D" id="3.40.50.300">
    <property type="entry name" value="P-loop containing nucleotide triphosphate hydrolases"/>
    <property type="match status" value="2"/>
</dbReference>
<dbReference type="InterPro" id="IPR029063">
    <property type="entry name" value="SAM-dependent_MTases_sf"/>
</dbReference>
<dbReference type="SUPFAM" id="SSF52540">
    <property type="entry name" value="P-loop containing nucleoside triphosphate hydrolases"/>
    <property type="match status" value="2"/>
</dbReference>
<reference evidence="8" key="1">
    <citation type="journal article" date="2020" name="Stud. Mycol.">
        <title>101 Dothideomycetes genomes: a test case for predicting lifestyles and emergence of pathogens.</title>
        <authorList>
            <person name="Haridas S."/>
            <person name="Albert R."/>
            <person name="Binder M."/>
            <person name="Bloem J."/>
            <person name="Labutti K."/>
            <person name="Salamov A."/>
            <person name="Andreopoulos B."/>
            <person name="Baker S."/>
            <person name="Barry K."/>
            <person name="Bills G."/>
            <person name="Bluhm B."/>
            <person name="Cannon C."/>
            <person name="Castanera R."/>
            <person name="Culley D."/>
            <person name="Daum C."/>
            <person name="Ezra D."/>
            <person name="Gonzalez J."/>
            <person name="Henrissat B."/>
            <person name="Kuo A."/>
            <person name="Liang C."/>
            <person name="Lipzen A."/>
            <person name="Lutzoni F."/>
            <person name="Magnuson J."/>
            <person name="Mondo S."/>
            <person name="Nolan M."/>
            <person name="Ohm R."/>
            <person name="Pangilinan J."/>
            <person name="Park H.-J."/>
            <person name="Ramirez L."/>
            <person name="Alfaro M."/>
            <person name="Sun H."/>
            <person name="Tritt A."/>
            <person name="Yoshinaga Y."/>
            <person name="Zwiers L.-H."/>
            <person name="Turgeon B."/>
            <person name="Goodwin S."/>
            <person name="Spatafora J."/>
            <person name="Crous P."/>
            <person name="Grigoriev I."/>
        </authorList>
    </citation>
    <scope>NUCLEOTIDE SEQUENCE</scope>
    <source>
        <strain evidence="8">CBS 110217</strain>
    </source>
</reference>
<name>A0A9P4H454_9PLEO</name>
<dbReference type="GO" id="GO:0005634">
    <property type="term" value="C:nucleus"/>
    <property type="evidence" value="ECO:0007669"/>
    <property type="project" value="TreeGrafter"/>
</dbReference>
<organism evidence="8 9">
    <name type="scientific">Setomelanomma holmii</name>
    <dbReference type="NCBI Taxonomy" id="210430"/>
    <lineage>
        <taxon>Eukaryota</taxon>
        <taxon>Fungi</taxon>
        <taxon>Dikarya</taxon>
        <taxon>Ascomycota</taxon>
        <taxon>Pezizomycotina</taxon>
        <taxon>Dothideomycetes</taxon>
        <taxon>Pleosporomycetidae</taxon>
        <taxon>Pleosporales</taxon>
        <taxon>Pleosporineae</taxon>
        <taxon>Phaeosphaeriaceae</taxon>
        <taxon>Setomelanomma</taxon>
    </lineage>
</organism>
<feature type="compositionally biased region" description="Acidic residues" evidence="6">
    <location>
        <begin position="156"/>
        <end position="172"/>
    </location>
</feature>
<dbReference type="InterPro" id="IPR027417">
    <property type="entry name" value="P-loop_NTPase"/>
</dbReference>
<feature type="compositionally biased region" description="Low complexity" evidence="6">
    <location>
        <begin position="38"/>
        <end position="54"/>
    </location>
</feature>
<keyword evidence="9" id="KW-1185">Reference proteome</keyword>
<dbReference type="Proteomes" id="UP000799777">
    <property type="component" value="Unassembled WGS sequence"/>
</dbReference>
<keyword evidence="4" id="KW-0378">Hydrolase</keyword>
<dbReference type="SUPFAM" id="SSF53335">
    <property type="entry name" value="S-adenosyl-L-methionine-dependent methyltransferases"/>
    <property type="match status" value="1"/>
</dbReference>
<evidence type="ECO:0000313" key="9">
    <source>
        <dbReference type="Proteomes" id="UP000799777"/>
    </source>
</evidence>
<keyword evidence="2" id="KW-0808">Transferase</keyword>
<keyword evidence="1" id="KW-0489">Methyltransferase</keyword>
<dbReference type="InterPro" id="IPR000330">
    <property type="entry name" value="SNF2_N"/>
</dbReference>
<feature type="domain" description="SNF2 N-terminal" evidence="7">
    <location>
        <begin position="1217"/>
        <end position="1557"/>
    </location>
</feature>
<dbReference type="Pfam" id="PF00176">
    <property type="entry name" value="SNF2-rel_dom"/>
    <property type="match status" value="1"/>
</dbReference>
<evidence type="ECO:0000256" key="4">
    <source>
        <dbReference type="ARBA" id="ARBA00022801"/>
    </source>
</evidence>
<evidence type="ECO:0000256" key="3">
    <source>
        <dbReference type="ARBA" id="ARBA00022741"/>
    </source>
</evidence>
<feature type="compositionally biased region" description="Acidic residues" evidence="6">
    <location>
        <begin position="111"/>
        <end position="128"/>
    </location>
</feature>
<dbReference type="PANTHER" id="PTHR45626">
    <property type="entry name" value="TRANSCRIPTION TERMINATION FACTOR 2-RELATED"/>
    <property type="match status" value="1"/>
</dbReference>
<feature type="compositionally biased region" description="Basic and acidic residues" evidence="6">
    <location>
        <begin position="14"/>
        <end position="30"/>
    </location>
</feature>
<dbReference type="Gene3D" id="3.40.50.150">
    <property type="entry name" value="Vaccinia Virus protein VP39"/>
    <property type="match status" value="1"/>
</dbReference>
<feature type="compositionally biased region" description="Low complexity" evidence="6">
    <location>
        <begin position="1459"/>
        <end position="1468"/>
    </location>
</feature>
<dbReference type="PANTHER" id="PTHR45626:SF26">
    <property type="entry name" value="FAMILY HELICASE, PUTATIVE (AFU_ORTHOLOGUE AFUA_2G09120)-RELATED"/>
    <property type="match status" value="1"/>
</dbReference>
<sequence length="2106" mass="234770">MAVLEDPVSEVEDVSSKATHDAGETGDAHVEASTWVPTSTSRLRSKSTSTSPSDESSRRRAVSASIKSPDEDDRNEPQKHLNQRSNGDPVTRPRRSLGRVSYVEVFPQVVSDDESDGSIDLTDDEEADVYVSSASIESEVEEDSVLGNLVDHSSAVDEESADEFEEDAIEVDTSDHAGKSKPRRTTASKSTGPKAGKGIDFDLPPIDDVEDIFSDLATRALDLGLSDVLTKLEGRPLNVATMCSGTESPLLALDLLSKALQQSGRPPIHVRHNFSAEIEVFKQGYIERNFAPTKLFRDVRDFIPENSTTAVTAYGAEEPIPSNLDILIAGFVCKDLSRLNSRQKDLDSGGESGDTWAAIYSYAKRFRPRIVLLENVKSTSAVWEDLVSRWDKIDYEASWLICDTKRYYLPQTRERMYMIAIERSQYGMDVSKAVDHWCDLMQKLQRQCSSPYEAFLKNTLHDSSDHNALVSEPDWALCKLRYDHIRSDERLGILRPVTKWSENGTVRPPDIANRQWYGSQSSRVYDAIDVAHLQAAKKGYDSMHKMAVWDVSQNVDRFKADLGILPCITPGGCDFASNRQVALSGSQLLVLQGMPLSKLHFATETQRECQDLAGNAMSTTVIGASLISALISGCDSFRASTPNSQPALHLPTPKPNHSTKIVQIGAMKEVDNTEHAVEQSDLQELKAEAIMSSRLCTCEGEKRIAKSDILVCSSCNHTACAHCAGNPTHNFSSSIPRAKRAQLPGDFAQKWRPKLPTRLGFTGFPGAHQMVFAHELLDLDAKAYFDHIAEARIGSQYFCLHDLRRQDNAWIAVYNSPSAKLELRIGRDVEWCLFVTSPPGLPGNNPMRKLFEGAMARGKVAKSLLDATWEVYLPHTKEQKLEINGSTSRCSSWKSCLGLPDFKDETVPNSLQIRSNADDCQALVGEYEYLPRCGTACHSLYKRSAGPALYLFLDPSPIGKSEDDCFVFSHDCGLKHYSQSHVSLARMPASWRPWHLEDENAHHIKATVPGLWVPTAFNLTLAAVNLTASVPSTCESFANVQSDCSRAITILEARILEELAVESFDDYSWALQQIKHLPKISEWQTFNASNSRPCACAPVYPRVLWHVDDAGVASPHEDRKAAASFERSIKTRPPIFEIRAAANDGTTDIQVAMNISALVHRAKGRLRCSGPVTTTWRLVVDHFDPPPEPFPKFRLLSNSADTPFRLSPALSYLRNAQPKSLSWMRSQETGRSITVMEVEEAIDVGLGWRAEAQAHTSTQVRGGVLADLPSFGKTVTTIALIQSEFEECTPEVLLEMNSQVCAGRPTYIDTASTLIVSPPTIVRQWQTELKKFLGPSQFDAYNVLLVETFAQLRKLSIDDIRKSRIMIVSWSVFGEEEYIAHLARFTAMPEPGLSGRRAFDVWLRRALEEVPIQLETMNNTNYEAFTTSASDKLQARLRHDDYKVTLPIKINHGSAYQSFQSMKSSSSRSKAKSKPKFTARTKASGEDDHQVPLLHLFRFNRVVVDEYHYLNDEKKMDNVVASVCVKQVVAHKRWVLSGTPALGNFSDVDQIASYLGVKLGRNYPGDGMAMTQRDKAMRADQTLVEDFLARTEIMSRQWHQARHDRAQDFLDAFVRQNEACLGHIACEEQIVSVELNIGHHAVYLELSQHLIAQKMQIKKLNNKLTSDKIDRLNTSLNNSATAEEALLKSALLFETASGLSGLDELKKTRSEQRHSAESDLLSLMTGFEGLSKSDEISELYTRFKKDIKDINWLGDNSATRIARGLLAKAEKQPDRSAFPELKPKTLSLEKRNKLAKMRLSEVREIARELALRTRSERFIHSIQDLVQPLSEDVPGHTFKCNSPTCGDACVDPACNVNVQQISLVRATELGAIAENISKLSFGRKLDAIAHLIWRIPHGHQGLIFAPNDETIAILEDVFDQSDISYRSLRNCRSAQSSKIIEEFKSNEDRDEQGKVLMLNLGSEAAAGVNLINANHIIFISPLFAKTQYDYDSAMAQAIARSRRYGQEKKVHIYHVMAERTIDVDIMEHRHKRVDGIATSGSSITMPGPLAKKEKTQLVKNRSGEMALVPASWLVDASKRKMMNLEDVPGSFTSLISFSDTFKHEDD</sequence>
<evidence type="ECO:0000256" key="6">
    <source>
        <dbReference type="SAM" id="MobiDB-lite"/>
    </source>
</evidence>
<evidence type="ECO:0000256" key="2">
    <source>
        <dbReference type="ARBA" id="ARBA00022679"/>
    </source>
</evidence>
<protein>
    <recommendedName>
        <fullName evidence="7">SNF2 N-terminal domain-containing protein</fullName>
    </recommendedName>
</protein>
<keyword evidence="5" id="KW-0067">ATP-binding</keyword>
<dbReference type="GO" id="GO:0008094">
    <property type="term" value="F:ATP-dependent activity, acting on DNA"/>
    <property type="evidence" value="ECO:0007669"/>
    <property type="project" value="TreeGrafter"/>
</dbReference>
<proteinExistence type="predicted"/>